<organism evidence="2 3">
    <name type="scientific">Rhodospira trueperi</name>
    <dbReference type="NCBI Taxonomy" id="69960"/>
    <lineage>
        <taxon>Bacteria</taxon>
        <taxon>Pseudomonadati</taxon>
        <taxon>Pseudomonadota</taxon>
        <taxon>Alphaproteobacteria</taxon>
        <taxon>Rhodospirillales</taxon>
        <taxon>Rhodospirillaceae</taxon>
        <taxon>Rhodospira</taxon>
    </lineage>
</organism>
<dbReference type="Proteomes" id="UP000199412">
    <property type="component" value="Unassembled WGS sequence"/>
</dbReference>
<dbReference type="EMBL" id="FNAP01000005">
    <property type="protein sequence ID" value="SDE29713.1"/>
    <property type="molecule type" value="Genomic_DNA"/>
</dbReference>
<reference evidence="2 3" key="1">
    <citation type="submission" date="2016-10" db="EMBL/GenBank/DDBJ databases">
        <authorList>
            <person name="de Groot N.N."/>
        </authorList>
    </citation>
    <scope>NUCLEOTIDE SEQUENCE [LARGE SCALE GENOMIC DNA]</scope>
    <source>
        <strain evidence="2 3">ATCC 700224</strain>
    </source>
</reference>
<dbReference type="InterPro" id="IPR000182">
    <property type="entry name" value="GNAT_dom"/>
</dbReference>
<dbReference type="SUPFAM" id="SSF55729">
    <property type="entry name" value="Acyl-CoA N-acyltransferases (Nat)"/>
    <property type="match status" value="1"/>
</dbReference>
<proteinExistence type="predicted"/>
<evidence type="ECO:0000259" key="1">
    <source>
        <dbReference type="PROSITE" id="PS51186"/>
    </source>
</evidence>
<accession>A0A1G7BRT5</accession>
<feature type="domain" description="N-acetyltransferase" evidence="1">
    <location>
        <begin position="5"/>
        <end position="191"/>
    </location>
</feature>
<keyword evidence="3" id="KW-1185">Reference proteome</keyword>
<dbReference type="PROSITE" id="PS51186">
    <property type="entry name" value="GNAT"/>
    <property type="match status" value="1"/>
</dbReference>
<dbReference type="OrthoDB" id="8894819at2"/>
<dbReference type="Gene3D" id="3.40.630.30">
    <property type="match status" value="1"/>
</dbReference>
<dbReference type="InterPro" id="IPR016181">
    <property type="entry name" value="Acyl_CoA_acyltransferase"/>
</dbReference>
<evidence type="ECO:0000313" key="3">
    <source>
        <dbReference type="Proteomes" id="UP000199412"/>
    </source>
</evidence>
<sequence>MPDTATVHPLTPDRFPDLEALFATGGEARDCWCMYWRVTPKGWDAGSGETRRAAFRDRVAAGPPPGLLAYRGAEAVGWVQVTPRAEVPRFNRARSAKPSPPDADLNSVWALSCFYLRKDARRRGLMTVLAREACAFAARHGAAAVEAAPITPRRPLMWGEGYVGIASALERAGFLVVETRTDLRSLMRWVP</sequence>
<dbReference type="RefSeq" id="WP_092785173.1">
    <property type="nucleotide sequence ID" value="NZ_FNAP01000005.1"/>
</dbReference>
<gene>
    <name evidence="2" type="ORF">SAMN05421720_105147</name>
</gene>
<protein>
    <submittedName>
        <fullName evidence="2">Acetyltransferase (GNAT) family protein</fullName>
    </submittedName>
</protein>
<dbReference type="Pfam" id="PF00583">
    <property type="entry name" value="Acetyltransf_1"/>
    <property type="match status" value="1"/>
</dbReference>
<dbReference type="GO" id="GO:0016747">
    <property type="term" value="F:acyltransferase activity, transferring groups other than amino-acyl groups"/>
    <property type="evidence" value="ECO:0007669"/>
    <property type="project" value="InterPro"/>
</dbReference>
<dbReference type="AlphaFoldDB" id="A0A1G7BRT5"/>
<name>A0A1G7BRT5_9PROT</name>
<dbReference type="STRING" id="69960.SAMN05421720_105147"/>
<keyword evidence="2" id="KW-0808">Transferase</keyword>
<evidence type="ECO:0000313" key="2">
    <source>
        <dbReference type="EMBL" id="SDE29713.1"/>
    </source>
</evidence>